<gene>
    <name evidence="2" type="ORF">GJV26_15920</name>
</gene>
<dbReference type="AlphaFoldDB" id="A0A6I3XH92"/>
<dbReference type="Proteomes" id="UP000431684">
    <property type="component" value="Unassembled WGS sequence"/>
</dbReference>
<evidence type="ECO:0000313" key="3">
    <source>
        <dbReference type="Proteomes" id="UP000431684"/>
    </source>
</evidence>
<proteinExistence type="predicted"/>
<dbReference type="OrthoDB" id="8612748at2"/>
<reference evidence="2 3" key="1">
    <citation type="submission" date="2019-11" db="EMBL/GenBank/DDBJ databases">
        <title>Draft Genome Sequences of Six Type Strains of the Genus Massilia.</title>
        <authorList>
            <person name="Miess H."/>
            <person name="Frediansyah A."/>
            <person name="Goeker M."/>
            <person name="Gross H."/>
        </authorList>
    </citation>
    <scope>NUCLEOTIDE SEQUENCE [LARGE SCALE GENOMIC DNA]</scope>
    <source>
        <strain evidence="2 3">DSM 17513</strain>
    </source>
</reference>
<name>A0A6I3XH92_9BURK</name>
<organism evidence="2 3">
    <name type="scientific">Pseudoduganella dura</name>
    <dbReference type="NCBI Taxonomy" id="321982"/>
    <lineage>
        <taxon>Bacteria</taxon>
        <taxon>Pseudomonadati</taxon>
        <taxon>Pseudomonadota</taxon>
        <taxon>Betaproteobacteria</taxon>
        <taxon>Burkholderiales</taxon>
        <taxon>Oxalobacteraceae</taxon>
        <taxon>Telluria group</taxon>
        <taxon>Pseudoduganella</taxon>
    </lineage>
</organism>
<dbReference type="RefSeq" id="WP_155709682.1">
    <property type="nucleotide sequence ID" value="NZ_BMWU01000020.1"/>
</dbReference>
<evidence type="ECO:0000313" key="2">
    <source>
        <dbReference type="EMBL" id="MUI13930.1"/>
    </source>
</evidence>
<protein>
    <submittedName>
        <fullName evidence="2">DUF4224 domain-containing protein</fullName>
    </submittedName>
</protein>
<dbReference type="InterPro" id="IPR025319">
    <property type="entry name" value="DUF4224"/>
</dbReference>
<comment type="caution">
    <text evidence="2">The sequence shown here is derived from an EMBL/GenBank/DDBJ whole genome shotgun (WGS) entry which is preliminary data.</text>
</comment>
<feature type="domain" description="DUF4224" evidence="1">
    <location>
        <begin position="4"/>
        <end position="44"/>
    </location>
</feature>
<dbReference type="EMBL" id="WNWM01000002">
    <property type="protein sequence ID" value="MUI13930.1"/>
    <property type="molecule type" value="Genomic_DNA"/>
</dbReference>
<keyword evidence="3" id="KW-1185">Reference proteome</keyword>
<accession>A0A6I3XH92</accession>
<sequence length="73" mass="8458">MDTFLTPEALERLTGWRRKSKQIEQLRRMGLPFWINGIGAPVVTIAAVEGRKEAPRENTWVMPRRNDGKKKHS</sequence>
<dbReference type="Pfam" id="PF13986">
    <property type="entry name" value="DUF4224"/>
    <property type="match status" value="1"/>
</dbReference>
<evidence type="ECO:0000259" key="1">
    <source>
        <dbReference type="Pfam" id="PF13986"/>
    </source>
</evidence>